<feature type="transmembrane region" description="Helical" evidence="1">
    <location>
        <begin position="69"/>
        <end position="89"/>
    </location>
</feature>
<proteinExistence type="predicted"/>
<dbReference type="Gene3D" id="3.30.70.270">
    <property type="match status" value="1"/>
</dbReference>
<dbReference type="NCBIfam" id="TIGR00254">
    <property type="entry name" value="GGDEF"/>
    <property type="match status" value="1"/>
</dbReference>
<evidence type="ECO:0000256" key="1">
    <source>
        <dbReference type="SAM" id="Phobius"/>
    </source>
</evidence>
<dbReference type="InterPro" id="IPR029787">
    <property type="entry name" value="Nucleotide_cyclase"/>
</dbReference>
<feature type="transmembrane region" description="Helical" evidence="1">
    <location>
        <begin position="139"/>
        <end position="157"/>
    </location>
</feature>
<evidence type="ECO:0000259" key="2">
    <source>
        <dbReference type="PROSITE" id="PS50883"/>
    </source>
</evidence>
<feature type="domain" description="EAL" evidence="2">
    <location>
        <begin position="464"/>
        <end position="719"/>
    </location>
</feature>
<dbReference type="Gene3D" id="3.20.20.450">
    <property type="entry name" value="EAL domain"/>
    <property type="match status" value="1"/>
</dbReference>
<keyword evidence="1" id="KW-1133">Transmembrane helix</keyword>
<evidence type="ECO:0000313" key="5">
    <source>
        <dbReference type="Proteomes" id="UP000587527"/>
    </source>
</evidence>
<evidence type="ECO:0000313" key="4">
    <source>
        <dbReference type="EMBL" id="MBB5869905.1"/>
    </source>
</evidence>
<dbReference type="Pfam" id="PF00990">
    <property type="entry name" value="GGDEF"/>
    <property type="match status" value="1"/>
</dbReference>
<dbReference type="InterPro" id="IPR043128">
    <property type="entry name" value="Rev_trsase/Diguanyl_cyclase"/>
</dbReference>
<dbReference type="SUPFAM" id="SSF55073">
    <property type="entry name" value="Nucleotide cyclase"/>
    <property type="match status" value="1"/>
</dbReference>
<comment type="caution">
    <text evidence="4">The sequence shown here is derived from an EMBL/GenBank/DDBJ whole genome shotgun (WGS) entry which is preliminary data.</text>
</comment>
<evidence type="ECO:0000259" key="3">
    <source>
        <dbReference type="PROSITE" id="PS50887"/>
    </source>
</evidence>
<organism evidence="4 5">
    <name type="scientific">Allocatelliglobosispora scoriae</name>
    <dbReference type="NCBI Taxonomy" id="643052"/>
    <lineage>
        <taxon>Bacteria</taxon>
        <taxon>Bacillati</taxon>
        <taxon>Actinomycetota</taxon>
        <taxon>Actinomycetes</taxon>
        <taxon>Micromonosporales</taxon>
        <taxon>Micromonosporaceae</taxon>
        <taxon>Allocatelliglobosispora</taxon>
    </lineage>
</organism>
<feature type="transmembrane region" description="Helical" evidence="1">
    <location>
        <begin position="193"/>
        <end position="211"/>
    </location>
</feature>
<dbReference type="InterPro" id="IPR001633">
    <property type="entry name" value="EAL_dom"/>
</dbReference>
<keyword evidence="1" id="KW-0812">Transmembrane</keyword>
<dbReference type="InterPro" id="IPR000160">
    <property type="entry name" value="GGDEF_dom"/>
</dbReference>
<feature type="domain" description="GGDEF" evidence="3">
    <location>
        <begin position="325"/>
        <end position="455"/>
    </location>
</feature>
<dbReference type="PANTHER" id="PTHR44757">
    <property type="entry name" value="DIGUANYLATE CYCLASE DGCP"/>
    <property type="match status" value="1"/>
</dbReference>
<dbReference type="EMBL" id="JACHMN010000002">
    <property type="protein sequence ID" value="MBB5869905.1"/>
    <property type="molecule type" value="Genomic_DNA"/>
</dbReference>
<dbReference type="Pfam" id="PF00563">
    <property type="entry name" value="EAL"/>
    <property type="match status" value="1"/>
</dbReference>
<dbReference type="PROSITE" id="PS50887">
    <property type="entry name" value="GGDEF"/>
    <property type="match status" value="1"/>
</dbReference>
<feature type="transmembrane region" description="Helical" evidence="1">
    <location>
        <begin position="29"/>
        <end position="49"/>
    </location>
</feature>
<feature type="transmembrane region" description="Helical" evidence="1">
    <location>
        <begin position="101"/>
        <end position="119"/>
    </location>
</feature>
<feature type="transmembrane region" description="Helical" evidence="1">
    <location>
        <begin position="169"/>
        <end position="187"/>
    </location>
</feature>
<keyword evidence="1" id="KW-0472">Membrane</keyword>
<name>A0A841BQD0_9ACTN</name>
<accession>A0A841BQD0</accession>
<dbReference type="PANTHER" id="PTHR44757:SF2">
    <property type="entry name" value="BIOFILM ARCHITECTURE MAINTENANCE PROTEIN MBAA"/>
    <property type="match status" value="1"/>
</dbReference>
<dbReference type="InterPro" id="IPR035919">
    <property type="entry name" value="EAL_sf"/>
</dbReference>
<dbReference type="SMART" id="SM00052">
    <property type="entry name" value="EAL"/>
    <property type="match status" value="1"/>
</dbReference>
<dbReference type="PROSITE" id="PS50883">
    <property type="entry name" value="EAL"/>
    <property type="match status" value="1"/>
</dbReference>
<protein>
    <submittedName>
        <fullName evidence="4">Diguanylate cyclase (GGDEF)-like protein</fullName>
    </submittedName>
</protein>
<dbReference type="CDD" id="cd01948">
    <property type="entry name" value="EAL"/>
    <property type="match status" value="1"/>
</dbReference>
<dbReference type="SUPFAM" id="SSF141868">
    <property type="entry name" value="EAL domain-like"/>
    <property type="match status" value="1"/>
</dbReference>
<dbReference type="CDD" id="cd01949">
    <property type="entry name" value="GGDEF"/>
    <property type="match status" value="1"/>
</dbReference>
<gene>
    <name evidence="4" type="ORF">F4553_003284</name>
</gene>
<keyword evidence="5" id="KW-1185">Reference proteome</keyword>
<dbReference type="AlphaFoldDB" id="A0A841BQD0"/>
<sequence length="752" mass="80488">MSGVVALPSAWSLWWAVRASGRSSRGPRLLAVGVVVALAGPLLGLLVAAGRPSGWDDDAHLRMFVAGPIALSVLASLPLFAIGLLNLPGVGDAPGTKPRHLIDGLTGGMAIFIASWVLLIHPAPMFQSPPAPPGCWPVAFASAATPLLVGLTLVLFFRVPAPRGPIRRASVAIAVIALADAGLAAGICYGELWAVVAGGIGLPLGVGLLAFRPRFRERPAEVSLPTPGSGLATGLAPVLAILAAVAYQAGNEGSLDLPTIAAGMITGLLLVSRQYLGFIDIKRYADRLEESERHFRELAHTDPLTGLANRRGLLRTLYEDAVGGPPCTLLAIDLDGFKNINDMRGHDVGDDVLVEVAHRLRANVRPGDLAARLGGDEFAVLMWARPPESQAIADRLLGVLSKPYQARQGEVFLTASLGLAGCASASDVPQLMRNADLALRFAKQRGKSRVEEYDEAYDTWLRRRTDVEHELRGAIERDELTLVFQPVVAFPLVRPVGAEALLRWHNRTLGKINPDEFIPIAEETGLIEQLGTWVLHQACRQLGAWLQEGHDVWVSVNVSPRELHPQEYVTRVAEILRAHRVPASRLVLEVTEQAVAEDLDELKARLVALRAMGTRIALDDFGAGYSSLGQLRHLPVDILKIDHALVAEPAVNSQGHVGPMVDVVVRLGQRLGLEVIAEGIGDPAQRATVERAGCHLGQGSLFGWGVPAEHFEAMLAACPPGRGLDAVPRAAIKTPPSQTVREVDSAREMRKA</sequence>
<feature type="transmembrane region" description="Helical" evidence="1">
    <location>
        <begin position="231"/>
        <end position="249"/>
    </location>
</feature>
<reference evidence="4 5" key="1">
    <citation type="submission" date="2020-08" db="EMBL/GenBank/DDBJ databases">
        <title>Sequencing the genomes of 1000 actinobacteria strains.</title>
        <authorList>
            <person name="Klenk H.-P."/>
        </authorList>
    </citation>
    <scope>NUCLEOTIDE SEQUENCE [LARGE SCALE GENOMIC DNA]</scope>
    <source>
        <strain evidence="4 5">DSM 45362</strain>
    </source>
</reference>
<dbReference type="Proteomes" id="UP000587527">
    <property type="component" value="Unassembled WGS sequence"/>
</dbReference>
<dbReference type="InterPro" id="IPR052155">
    <property type="entry name" value="Biofilm_reg_signaling"/>
</dbReference>
<dbReference type="SMART" id="SM00267">
    <property type="entry name" value="GGDEF"/>
    <property type="match status" value="1"/>
</dbReference>